<keyword evidence="2" id="KW-1185">Reference proteome</keyword>
<evidence type="ECO:0000313" key="1">
    <source>
        <dbReference type="EMBL" id="QED36328.1"/>
    </source>
</evidence>
<sequence>MKFSHQILIDLPREEVINKMEDPANYKHWQRGFISYKHLSGLQGEEGSRSILKYQMGKREISMVETILKRVYPKKFHATYEAPGVFNIQKNYFEEEPENKTMWIADSEFQFSGFMKLIGTFMPGSFKKQSLQFMQDFKSFAEEGKSVLHN</sequence>
<protein>
    <submittedName>
        <fullName evidence="1">SRPBCC family protein</fullName>
    </submittedName>
</protein>
<evidence type="ECO:0000313" key="2">
    <source>
        <dbReference type="Proteomes" id="UP000321954"/>
    </source>
</evidence>
<name>A0A5B8YGU5_9FLAO</name>
<dbReference type="SUPFAM" id="SSF55961">
    <property type="entry name" value="Bet v1-like"/>
    <property type="match status" value="1"/>
</dbReference>
<dbReference type="AlphaFoldDB" id="A0A5B8YGU5"/>
<gene>
    <name evidence="1" type="ORF">FK178_00660</name>
</gene>
<dbReference type="CDD" id="cd07812">
    <property type="entry name" value="SRPBCC"/>
    <property type="match status" value="1"/>
</dbReference>
<proteinExistence type="predicted"/>
<dbReference type="InterPro" id="IPR023393">
    <property type="entry name" value="START-like_dom_sf"/>
</dbReference>
<dbReference type="EMBL" id="CP042476">
    <property type="protein sequence ID" value="QED36328.1"/>
    <property type="molecule type" value="Genomic_DNA"/>
</dbReference>
<organism evidence="1 2">
    <name type="scientific">Antarcticibacterium arcticum</name>
    <dbReference type="NCBI Taxonomy" id="2585771"/>
    <lineage>
        <taxon>Bacteria</taxon>
        <taxon>Pseudomonadati</taxon>
        <taxon>Bacteroidota</taxon>
        <taxon>Flavobacteriia</taxon>
        <taxon>Flavobacteriales</taxon>
        <taxon>Flavobacteriaceae</taxon>
        <taxon>Antarcticibacterium</taxon>
    </lineage>
</organism>
<dbReference type="Gene3D" id="3.30.530.20">
    <property type="match status" value="1"/>
</dbReference>
<dbReference type="KEGG" id="anp:FK178_00660"/>
<accession>A0A5B8YGU5</accession>
<dbReference type="Proteomes" id="UP000321954">
    <property type="component" value="Chromosome"/>
</dbReference>
<dbReference type="RefSeq" id="WP_146830029.1">
    <property type="nucleotide sequence ID" value="NZ_CP042476.1"/>
</dbReference>
<reference evidence="1 2" key="1">
    <citation type="submission" date="2019-08" db="EMBL/GenBank/DDBJ databases">
        <title>Antarcticibacterium arcticum sp. nov., a bacterium isolated from marine sediment of the Canadian Beaufort Sea.</title>
        <authorList>
            <person name="Lee Y.M."/>
            <person name="Baek K."/>
            <person name="Lee D.-H."/>
            <person name="Shin S.C."/>
            <person name="Jin Y.K."/>
            <person name="Park Y."/>
        </authorList>
    </citation>
    <scope>NUCLEOTIDE SEQUENCE [LARGE SCALE GENOMIC DNA]</scope>
    <source>
        <strain evidence="1 2">PAMC 28998</strain>
    </source>
</reference>
<dbReference type="OrthoDB" id="411301at2"/>